<dbReference type="Proteomes" id="UP001432146">
    <property type="component" value="Unassembled WGS sequence"/>
</dbReference>
<reference evidence="1 2" key="1">
    <citation type="submission" date="2024-05" db="EMBL/GenBank/DDBJ databases">
        <title>The nuclear and mitochondrial genome assemblies of Tetragonisca angustula (Apidae: Meliponini), a tiny yet remarkable pollinator in the Neotropics.</title>
        <authorList>
            <person name="Ferrari R."/>
            <person name="Ricardo P.C."/>
            <person name="Dias F.C."/>
            <person name="Araujo N.S."/>
            <person name="Soares D.O."/>
            <person name="Zhou Q.-S."/>
            <person name="Zhu C.-D."/>
            <person name="Coutinho L."/>
            <person name="Airas M.C."/>
            <person name="Batista T.M."/>
        </authorList>
    </citation>
    <scope>NUCLEOTIDE SEQUENCE [LARGE SCALE GENOMIC DNA]</scope>
    <source>
        <strain evidence="1">ASF017062</strain>
        <tissue evidence="1">Abdomen</tissue>
    </source>
</reference>
<sequence>MLISKSFIKEQERSVSTDDITEHSAIVTQIRIGKERHGREGTFQNLDLDRLYRGSSLTIAVDDCVFPSDRQKERRSIPCS</sequence>
<protein>
    <submittedName>
        <fullName evidence="1">Uncharacterized protein</fullName>
    </submittedName>
</protein>
<keyword evidence="2" id="KW-1185">Reference proteome</keyword>
<accession>A0AAW1A9Y2</accession>
<name>A0AAW1A9Y2_9HYME</name>
<dbReference type="EMBL" id="JAWNGG020000047">
    <property type="protein sequence ID" value="KAK9305861.1"/>
    <property type="molecule type" value="Genomic_DNA"/>
</dbReference>
<organism evidence="1 2">
    <name type="scientific">Tetragonisca angustula</name>
    <dbReference type="NCBI Taxonomy" id="166442"/>
    <lineage>
        <taxon>Eukaryota</taxon>
        <taxon>Metazoa</taxon>
        <taxon>Ecdysozoa</taxon>
        <taxon>Arthropoda</taxon>
        <taxon>Hexapoda</taxon>
        <taxon>Insecta</taxon>
        <taxon>Pterygota</taxon>
        <taxon>Neoptera</taxon>
        <taxon>Endopterygota</taxon>
        <taxon>Hymenoptera</taxon>
        <taxon>Apocrita</taxon>
        <taxon>Aculeata</taxon>
        <taxon>Apoidea</taxon>
        <taxon>Anthophila</taxon>
        <taxon>Apidae</taxon>
        <taxon>Tetragonisca</taxon>
    </lineage>
</organism>
<proteinExistence type="predicted"/>
<comment type="caution">
    <text evidence="1">The sequence shown here is derived from an EMBL/GenBank/DDBJ whole genome shotgun (WGS) entry which is preliminary data.</text>
</comment>
<gene>
    <name evidence="1" type="ORF">QLX08_003240</name>
</gene>
<evidence type="ECO:0000313" key="2">
    <source>
        <dbReference type="Proteomes" id="UP001432146"/>
    </source>
</evidence>
<dbReference type="AlphaFoldDB" id="A0AAW1A9Y2"/>
<evidence type="ECO:0000313" key="1">
    <source>
        <dbReference type="EMBL" id="KAK9305861.1"/>
    </source>
</evidence>